<evidence type="ECO:0000256" key="5">
    <source>
        <dbReference type="ARBA" id="ARBA00023273"/>
    </source>
</evidence>
<dbReference type="SUPFAM" id="SSF52075">
    <property type="entry name" value="Outer arm dynein light chain 1"/>
    <property type="match status" value="1"/>
</dbReference>
<comment type="subcellular location">
    <subcellularLocation>
        <location evidence="1">Cell projection</location>
        <location evidence="1">Cilium</location>
    </subcellularLocation>
</comment>
<keyword evidence="4" id="KW-0969">Cilium</keyword>
<keyword evidence="2" id="KW-0433">Leucine-rich repeat</keyword>
<proteinExistence type="predicted"/>
<evidence type="ECO:0000256" key="1">
    <source>
        <dbReference type="ARBA" id="ARBA00004138"/>
    </source>
</evidence>
<dbReference type="Pfam" id="PF14580">
    <property type="entry name" value="LRR_9"/>
    <property type="match status" value="1"/>
</dbReference>
<evidence type="ECO:0000256" key="4">
    <source>
        <dbReference type="ARBA" id="ARBA00023069"/>
    </source>
</evidence>
<sequence length="430" mass="50354">DDEYKMTEKRLLGVCKERHLYQTPELNENCYFHCKGFRKIENISKYVECRALWLQSNGIDTIENLDELQKLTCLYLQENIISKMENLPLPNLRQLNLTSNYIQAVENTEQMPLLESLYLAQNRIPHSKNLVGLLNLPKLSILDLSKNLIDDEEFVDIIAQLPELRVFIFMGNPITKTMRLYRKRIVSACKQLTYLDERPVFEDERRCADAFMKGGAEAEKAEHVMLLCEKKAKDRAQFVSMRAFLSGKPRDECLKMSEEAYNAVIENFKRTGELDLDQMSQHVNVIGYKKCMRIWKDEEVETVSREFFEQRVTIHVDGLEDSIPELEYIEEQQIDEVVEVEQTEESKAKFVEQVEMLMDMAQKDEKEEKSEEINIVTQNEKADQNYQQTINEIIPEEVDNDPVRVQIQVEINEPLKQEPQMEVDSDSMVD</sequence>
<feature type="non-terminal residue" evidence="7">
    <location>
        <position position="1"/>
    </location>
</feature>
<dbReference type="AlphaFoldDB" id="A0A146K271"/>
<dbReference type="InterPro" id="IPR050576">
    <property type="entry name" value="Cilia_flagella_integrity"/>
</dbReference>
<evidence type="ECO:0000313" key="7">
    <source>
        <dbReference type="EMBL" id="JAP90817.1"/>
    </source>
</evidence>
<reference evidence="7" key="1">
    <citation type="submission" date="2015-07" db="EMBL/GenBank/DDBJ databases">
        <title>Adaptation to a free-living lifestyle via gene acquisitions in the diplomonad Trepomonas sp. PC1.</title>
        <authorList>
            <person name="Xu F."/>
            <person name="Jerlstrom-Hultqvist J."/>
            <person name="Kolisko M."/>
            <person name="Simpson A.G.B."/>
            <person name="Roger A.J."/>
            <person name="Svard S.G."/>
            <person name="Andersson J.O."/>
        </authorList>
    </citation>
    <scope>NUCLEOTIDE SEQUENCE</scope>
    <source>
        <strain evidence="7">PC1</strain>
    </source>
</reference>
<feature type="region of interest" description="Disordered" evidence="6">
    <location>
        <begin position="411"/>
        <end position="430"/>
    </location>
</feature>
<dbReference type="PROSITE" id="PS51450">
    <property type="entry name" value="LRR"/>
    <property type="match status" value="2"/>
</dbReference>
<organism evidence="7">
    <name type="scientific">Trepomonas sp. PC1</name>
    <dbReference type="NCBI Taxonomy" id="1076344"/>
    <lineage>
        <taxon>Eukaryota</taxon>
        <taxon>Metamonada</taxon>
        <taxon>Diplomonadida</taxon>
        <taxon>Hexamitidae</taxon>
        <taxon>Hexamitinae</taxon>
        <taxon>Trepomonas</taxon>
    </lineage>
</organism>
<protein>
    <recommendedName>
        <fullName evidence="8">Dynein assembly factor 1, axonemal homolog</fullName>
    </recommendedName>
</protein>
<keyword evidence="3" id="KW-0677">Repeat</keyword>
<dbReference type="PANTHER" id="PTHR45973">
    <property type="entry name" value="PROTEIN PHOSPHATASE 1 REGULATORY SUBUNIT SDS22-RELATED"/>
    <property type="match status" value="1"/>
</dbReference>
<dbReference type="InterPro" id="IPR001611">
    <property type="entry name" value="Leu-rich_rpt"/>
</dbReference>
<evidence type="ECO:0008006" key="8">
    <source>
        <dbReference type="Google" id="ProtNLM"/>
    </source>
</evidence>
<evidence type="ECO:0000256" key="6">
    <source>
        <dbReference type="SAM" id="MobiDB-lite"/>
    </source>
</evidence>
<evidence type="ECO:0000256" key="2">
    <source>
        <dbReference type="ARBA" id="ARBA00022614"/>
    </source>
</evidence>
<dbReference type="PANTHER" id="PTHR45973:SF9">
    <property type="entry name" value="LEUCINE-RICH REPEAT-CONTAINING PROTEIN 46"/>
    <property type="match status" value="1"/>
</dbReference>
<accession>A0A146K271</accession>
<name>A0A146K271_9EUKA</name>
<dbReference type="InterPro" id="IPR032675">
    <property type="entry name" value="LRR_dom_sf"/>
</dbReference>
<evidence type="ECO:0000256" key="3">
    <source>
        <dbReference type="ARBA" id="ARBA00022737"/>
    </source>
</evidence>
<dbReference type="SMART" id="SM00365">
    <property type="entry name" value="LRR_SD22"/>
    <property type="match status" value="4"/>
</dbReference>
<keyword evidence="5" id="KW-0966">Cell projection</keyword>
<gene>
    <name evidence="7" type="ORF">TPC1_17771</name>
</gene>
<dbReference type="Gene3D" id="3.80.10.10">
    <property type="entry name" value="Ribonuclease Inhibitor"/>
    <property type="match status" value="2"/>
</dbReference>
<feature type="compositionally biased region" description="Acidic residues" evidence="6">
    <location>
        <begin position="421"/>
        <end position="430"/>
    </location>
</feature>
<dbReference type="EMBL" id="GDID01005789">
    <property type="protein sequence ID" value="JAP90817.1"/>
    <property type="molecule type" value="Transcribed_RNA"/>
</dbReference>